<dbReference type="PANTHER" id="PTHR10543">
    <property type="entry name" value="BETA-CAROTENE DIOXYGENASE"/>
    <property type="match status" value="1"/>
</dbReference>
<keyword evidence="4 5" id="KW-0408">Iron</keyword>
<keyword evidence="3 7" id="KW-0560">Oxidoreductase</keyword>
<gene>
    <name evidence="7" type="ORF">Scaly_0879400</name>
</gene>
<dbReference type="GO" id="GO:0010436">
    <property type="term" value="F:carotenoid dioxygenase activity"/>
    <property type="evidence" value="ECO:0007669"/>
    <property type="project" value="TreeGrafter"/>
</dbReference>
<feature type="binding site" evidence="5">
    <location>
        <position position="393"/>
    </location>
    <ligand>
        <name>Fe cation</name>
        <dbReference type="ChEBI" id="CHEBI:24875"/>
        <note>catalytic</note>
    </ligand>
</feature>
<accession>A0AAW2QX50</accession>
<dbReference type="GO" id="GO:0046872">
    <property type="term" value="F:metal ion binding"/>
    <property type="evidence" value="ECO:0007669"/>
    <property type="project" value="UniProtKB-KW"/>
</dbReference>
<protein>
    <submittedName>
        <fullName evidence="7">Carotenoid cleavage dioxygenase 4, chloroplastic</fullName>
    </submittedName>
</protein>
<sequence>MDTHSSSFLHNYSPSPSFLTHSHSRPFLPLQFNTPIKANASPPASSSSRARTQLHTTKQSKTRQIAGTKKPSNLLANLFKSLDGFICDFVDPPLGPAIDPKLVLSGNYAPVDELPPTVCEVEEGSLPPCLDGAYIRNGPNPQFIPPGPYHLFDGDGMLHSIRISKGKATFCSRFVKTYKYSVEREFGSPVVINYFAAFTGLPASVARCAIFFGRVLSGQYDIRRGTGNANTSLAYFGGKLFALCESDLPYAIKVTSDGDIITLGRDEPLSAPLKSMTAHPKVEKETGEAFAFRHSVFRPHLTYFRINADGTKQTEVPIPSIPDVSMIHDFAITKNYAIFPSTQMEINPKAILTGKQLALVDAAKVPRLGIIPRNAEDESGMMWIEVPGLNLLHATNAWEEDGGDTVVVVAPNVLQVENLLGCSDLVHSSIERIEINLKAKTVARRPVSPRCLEFAVINPAYVGKKTKYLYAAEGWPFASAGLVKVDLSLSTANSDDCVVARRLYGPGCYGSEPFFVAREHNNPAAEEDDGYLVSYVHNENTNESKFLVMDAKSPNLEIVASVKLPQRVPYGFHGLFVREDDLNKLQ</sequence>
<dbReference type="EMBL" id="JACGWM010000005">
    <property type="protein sequence ID" value="KAL0371978.1"/>
    <property type="molecule type" value="Genomic_DNA"/>
</dbReference>
<feature type="compositionally biased region" description="Low complexity" evidence="6">
    <location>
        <begin position="40"/>
        <end position="51"/>
    </location>
</feature>
<organism evidence="7">
    <name type="scientific">Sesamum calycinum</name>
    <dbReference type="NCBI Taxonomy" id="2727403"/>
    <lineage>
        <taxon>Eukaryota</taxon>
        <taxon>Viridiplantae</taxon>
        <taxon>Streptophyta</taxon>
        <taxon>Embryophyta</taxon>
        <taxon>Tracheophyta</taxon>
        <taxon>Spermatophyta</taxon>
        <taxon>Magnoliopsida</taxon>
        <taxon>eudicotyledons</taxon>
        <taxon>Gunneridae</taxon>
        <taxon>Pentapetalae</taxon>
        <taxon>asterids</taxon>
        <taxon>lamiids</taxon>
        <taxon>Lamiales</taxon>
        <taxon>Pedaliaceae</taxon>
        <taxon>Sesamum</taxon>
    </lineage>
</organism>
<comment type="cofactor">
    <cofactor evidence="5">
        <name>Fe(2+)</name>
        <dbReference type="ChEBI" id="CHEBI:29033"/>
    </cofactor>
    <text evidence="5">Binds 1 Fe(2+) ion per subunit.</text>
</comment>
<reference evidence="7" key="1">
    <citation type="submission" date="2020-06" db="EMBL/GenBank/DDBJ databases">
        <authorList>
            <person name="Li T."/>
            <person name="Hu X."/>
            <person name="Zhang T."/>
            <person name="Song X."/>
            <person name="Zhang H."/>
            <person name="Dai N."/>
            <person name="Sheng W."/>
            <person name="Hou X."/>
            <person name="Wei L."/>
        </authorList>
    </citation>
    <scope>NUCLEOTIDE SEQUENCE</scope>
    <source>
        <strain evidence="7">KEN8</strain>
        <tissue evidence="7">Leaf</tissue>
    </source>
</reference>
<evidence type="ECO:0000256" key="1">
    <source>
        <dbReference type="ARBA" id="ARBA00006787"/>
    </source>
</evidence>
<name>A0AAW2QX50_9LAMI</name>
<comment type="similarity">
    <text evidence="1">Belongs to the carotenoid oxygenase family.</text>
</comment>
<dbReference type="InterPro" id="IPR004294">
    <property type="entry name" value="Carotenoid_Oase"/>
</dbReference>
<keyword evidence="3 7" id="KW-0223">Dioxygenase</keyword>
<feature type="region of interest" description="Disordered" evidence="6">
    <location>
        <begin position="38"/>
        <end position="67"/>
    </location>
</feature>
<evidence type="ECO:0000256" key="3">
    <source>
        <dbReference type="ARBA" id="ARBA00022964"/>
    </source>
</evidence>
<keyword evidence="2 5" id="KW-0479">Metal-binding</keyword>
<comment type="caution">
    <text evidence="7">The sequence shown here is derived from an EMBL/GenBank/DDBJ whole genome shotgun (WGS) entry which is preliminary data.</text>
</comment>
<proteinExistence type="inferred from homology"/>
<dbReference type="GO" id="GO:0016121">
    <property type="term" value="P:carotene catabolic process"/>
    <property type="evidence" value="ECO:0007669"/>
    <property type="project" value="TreeGrafter"/>
</dbReference>
<evidence type="ECO:0000256" key="6">
    <source>
        <dbReference type="SAM" id="MobiDB-lite"/>
    </source>
</evidence>
<evidence type="ECO:0000256" key="2">
    <source>
        <dbReference type="ARBA" id="ARBA00022723"/>
    </source>
</evidence>
<reference evidence="7" key="2">
    <citation type="journal article" date="2024" name="Plant">
        <title>Genomic evolution and insights into agronomic trait innovations of Sesamum species.</title>
        <authorList>
            <person name="Miao H."/>
            <person name="Wang L."/>
            <person name="Qu L."/>
            <person name="Liu H."/>
            <person name="Sun Y."/>
            <person name="Le M."/>
            <person name="Wang Q."/>
            <person name="Wei S."/>
            <person name="Zheng Y."/>
            <person name="Lin W."/>
            <person name="Duan Y."/>
            <person name="Cao H."/>
            <person name="Xiong S."/>
            <person name="Wang X."/>
            <person name="Wei L."/>
            <person name="Li C."/>
            <person name="Ma Q."/>
            <person name="Ju M."/>
            <person name="Zhao R."/>
            <person name="Li G."/>
            <person name="Mu C."/>
            <person name="Tian Q."/>
            <person name="Mei H."/>
            <person name="Zhang T."/>
            <person name="Gao T."/>
            <person name="Zhang H."/>
        </authorList>
    </citation>
    <scope>NUCLEOTIDE SEQUENCE</scope>
    <source>
        <strain evidence="7">KEN8</strain>
    </source>
</reference>
<evidence type="ECO:0000256" key="5">
    <source>
        <dbReference type="PIRSR" id="PIRSR604294-1"/>
    </source>
</evidence>
<evidence type="ECO:0000256" key="4">
    <source>
        <dbReference type="ARBA" id="ARBA00023004"/>
    </source>
</evidence>
<dbReference type="Pfam" id="PF03055">
    <property type="entry name" value="RPE65"/>
    <property type="match status" value="1"/>
</dbReference>
<evidence type="ECO:0000313" key="7">
    <source>
        <dbReference type="EMBL" id="KAL0371978.1"/>
    </source>
</evidence>
<dbReference type="GO" id="GO:0009570">
    <property type="term" value="C:chloroplast stroma"/>
    <property type="evidence" value="ECO:0007669"/>
    <property type="project" value="TreeGrafter"/>
</dbReference>
<feature type="binding site" evidence="5">
    <location>
        <position position="279"/>
    </location>
    <ligand>
        <name>Fe cation</name>
        <dbReference type="ChEBI" id="CHEBI:24875"/>
        <note>catalytic</note>
    </ligand>
</feature>
<feature type="binding site" evidence="5">
    <location>
        <position position="573"/>
    </location>
    <ligand>
        <name>Fe cation</name>
        <dbReference type="ChEBI" id="CHEBI:24875"/>
        <note>catalytic</note>
    </ligand>
</feature>
<dbReference type="AlphaFoldDB" id="A0AAW2QX50"/>
<dbReference type="PANTHER" id="PTHR10543:SF46">
    <property type="entry name" value="CAROTENOID CLEAVAGE DIOXYGENASE 4, CHLOROPLASTIC-RELATED"/>
    <property type="match status" value="1"/>
</dbReference>
<feature type="compositionally biased region" description="Polar residues" evidence="6">
    <location>
        <begin position="53"/>
        <end position="67"/>
    </location>
</feature>
<feature type="binding site" evidence="5">
    <location>
        <position position="328"/>
    </location>
    <ligand>
        <name>Fe cation</name>
        <dbReference type="ChEBI" id="CHEBI:24875"/>
        <note>catalytic</note>
    </ligand>
</feature>